<feature type="domain" description="Topo IA-type catalytic" evidence="13">
    <location>
        <begin position="131"/>
        <end position="568"/>
    </location>
</feature>
<dbReference type="PROSITE" id="PS50880">
    <property type="entry name" value="TOPRIM"/>
    <property type="match status" value="1"/>
</dbReference>
<dbReference type="PROSITE" id="PS52039">
    <property type="entry name" value="TOPO_IA_2"/>
    <property type="match status" value="1"/>
</dbReference>
<dbReference type="InterPro" id="IPR025589">
    <property type="entry name" value="Toprim_C_rpt"/>
</dbReference>
<dbReference type="PANTHER" id="PTHR42785:SF1">
    <property type="entry name" value="DNA TOPOISOMERASE"/>
    <property type="match status" value="1"/>
</dbReference>
<comment type="similarity">
    <text evidence="2 10">Belongs to the type IA topoisomerase family.</text>
</comment>
<evidence type="ECO:0000256" key="9">
    <source>
        <dbReference type="ARBA" id="ARBA00023235"/>
    </source>
</evidence>
<dbReference type="GO" id="GO:0003677">
    <property type="term" value="F:DNA binding"/>
    <property type="evidence" value="ECO:0007669"/>
    <property type="project" value="UniProtKB-KW"/>
</dbReference>
<evidence type="ECO:0000256" key="5">
    <source>
        <dbReference type="ARBA" id="ARBA00022833"/>
    </source>
</evidence>
<feature type="compositionally biased region" description="Basic residues" evidence="11">
    <location>
        <begin position="870"/>
        <end position="884"/>
    </location>
</feature>
<dbReference type="PRINTS" id="PR00417">
    <property type="entry name" value="PRTPISMRASEI"/>
</dbReference>
<evidence type="ECO:0000256" key="2">
    <source>
        <dbReference type="ARBA" id="ARBA00009446"/>
    </source>
</evidence>
<evidence type="ECO:0000313" key="15">
    <source>
        <dbReference type="Proteomes" id="UP000190092"/>
    </source>
</evidence>
<dbReference type="CDD" id="cd03363">
    <property type="entry name" value="TOPRIM_TopoIA_TopoI"/>
    <property type="match status" value="1"/>
</dbReference>
<dbReference type="SMART" id="SM00493">
    <property type="entry name" value="TOPRIM"/>
    <property type="match status" value="1"/>
</dbReference>
<feature type="site" description="Interaction with DNA" evidence="10">
    <location>
        <position position="305"/>
    </location>
</feature>
<evidence type="ECO:0000313" key="14">
    <source>
        <dbReference type="EMBL" id="SJZ43605.1"/>
    </source>
</evidence>
<dbReference type="Gene3D" id="3.40.50.140">
    <property type="match status" value="1"/>
</dbReference>
<comment type="catalytic activity">
    <reaction evidence="1 10">
        <text>ATP-independent breakage of single-stranded DNA, followed by passage and rejoining.</text>
        <dbReference type="EC" id="5.6.2.1"/>
    </reaction>
</comment>
<dbReference type="Pfam" id="PF13368">
    <property type="entry name" value="Toprim_C_rpt"/>
    <property type="match status" value="3"/>
</dbReference>
<dbReference type="InterPro" id="IPR000380">
    <property type="entry name" value="Topo_IA"/>
</dbReference>
<evidence type="ECO:0000256" key="8">
    <source>
        <dbReference type="ARBA" id="ARBA00023125"/>
    </source>
</evidence>
<evidence type="ECO:0000259" key="12">
    <source>
        <dbReference type="PROSITE" id="PS50880"/>
    </source>
</evidence>
<comment type="subunit">
    <text evidence="10">Monomer.</text>
</comment>
<feature type="active site" description="O-(5'-phospho-DNA)-tyrosine intermediate" evidence="10">
    <location>
        <position position="303"/>
    </location>
</feature>
<dbReference type="InterPro" id="IPR013825">
    <property type="entry name" value="Topo_IA_cen_sub2"/>
</dbReference>
<feature type="site" description="Interaction with DNA" evidence="10">
    <location>
        <position position="145"/>
    </location>
</feature>
<dbReference type="EC" id="5.6.2.1" evidence="10"/>
<dbReference type="InterPro" id="IPR013498">
    <property type="entry name" value="Topo_IA_Znf"/>
</dbReference>
<dbReference type="PANTHER" id="PTHR42785">
    <property type="entry name" value="DNA TOPOISOMERASE, TYPE IA, CORE"/>
    <property type="match status" value="1"/>
</dbReference>
<feature type="site" description="Interaction with DNA" evidence="10">
    <location>
        <position position="157"/>
    </location>
</feature>
<keyword evidence="15" id="KW-1185">Reference proteome</keyword>
<dbReference type="RefSeq" id="WP_085932723.1">
    <property type="nucleotide sequence ID" value="NZ_FUWJ01000001.1"/>
</dbReference>
<dbReference type="STRING" id="225324.SAMN02745126_01049"/>
<dbReference type="InterPro" id="IPR013826">
    <property type="entry name" value="Topo_IA_cen_sub3"/>
</dbReference>
<dbReference type="PROSITE" id="PS00396">
    <property type="entry name" value="TOPO_IA_1"/>
    <property type="match status" value="1"/>
</dbReference>
<evidence type="ECO:0000256" key="4">
    <source>
        <dbReference type="ARBA" id="ARBA00022771"/>
    </source>
</evidence>
<keyword evidence="3" id="KW-0479">Metal-binding</keyword>
<keyword evidence="4" id="KW-0863">Zinc-finger</keyword>
<dbReference type="GO" id="GO:0005694">
    <property type="term" value="C:chromosome"/>
    <property type="evidence" value="ECO:0007669"/>
    <property type="project" value="InterPro"/>
</dbReference>
<dbReference type="Gene3D" id="2.70.20.10">
    <property type="entry name" value="Topoisomerase I, domain 3"/>
    <property type="match status" value="1"/>
</dbReference>
<evidence type="ECO:0000256" key="7">
    <source>
        <dbReference type="ARBA" id="ARBA00023029"/>
    </source>
</evidence>
<dbReference type="Gene3D" id="1.10.460.10">
    <property type="entry name" value="Topoisomerase I, domain 2"/>
    <property type="match status" value="1"/>
</dbReference>
<keyword evidence="7 10" id="KW-0799">Topoisomerase</keyword>
<dbReference type="InterPro" id="IPR023406">
    <property type="entry name" value="Topo_IA_AS"/>
</dbReference>
<feature type="region of interest" description="Interaction with DNA" evidence="10">
    <location>
        <begin position="165"/>
        <end position="170"/>
    </location>
</feature>
<keyword evidence="9 10" id="KW-0413">Isomerase</keyword>
<dbReference type="InterPro" id="IPR006171">
    <property type="entry name" value="TOPRIM_dom"/>
</dbReference>
<feature type="site" description="Interaction with DNA" evidence="10">
    <location>
        <position position="500"/>
    </location>
</feature>
<dbReference type="SMART" id="SM00436">
    <property type="entry name" value="TOP1Bc"/>
    <property type="match status" value="1"/>
</dbReference>
<evidence type="ECO:0000256" key="10">
    <source>
        <dbReference type="HAMAP-Rule" id="MF_00952"/>
    </source>
</evidence>
<dbReference type="InterPro" id="IPR013824">
    <property type="entry name" value="Topo_IA_cen_sub1"/>
</dbReference>
<keyword evidence="5" id="KW-0862">Zinc</keyword>
<dbReference type="InterPro" id="IPR013497">
    <property type="entry name" value="Topo_IA_cen"/>
</dbReference>
<evidence type="ECO:0000256" key="6">
    <source>
        <dbReference type="ARBA" id="ARBA00022842"/>
    </source>
</evidence>
<evidence type="ECO:0000256" key="3">
    <source>
        <dbReference type="ARBA" id="ARBA00022723"/>
    </source>
</evidence>
<protein>
    <recommendedName>
        <fullName evidence="10">DNA topoisomerase 1</fullName>
        <ecNumber evidence="10">5.6.2.1</ecNumber>
    </recommendedName>
    <alternativeName>
        <fullName evidence="10">DNA topoisomerase I</fullName>
    </alternativeName>
</protein>
<accession>A0A1T4KMH9</accession>
<dbReference type="InterPro" id="IPR034149">
    <property type="entry name" value="TOPRIM_TopoI"/>
</dbReference>
<dbReference type="EMBL" id="FUWJ01000001">
    <property type="protein sequence ID" value="SJZ43605.1"/>
    <property type="molecule type" value="Genomic_DNA"/>
</dbReference>
<feature type="site" description="Interaction with DNA" evidence="10">
    <location>
        <position position="142"/>
    </location>
</feature>
<comment type="caution">
    <text evidence="10">Lacks conserved residue(s) required for the propagation of feature annotation.</text>
</comment>
<dbReference type="SUPFAM" id="SSF56712">
    <property type="entry name" value="Prokaryotic type I DNA topoisomerase"/>
    <property type="match status" value="1"/>
</dbReference>
<dbReference type="InterPro" id="IPR023405">
    <property type="entry name" value="Topo_IA_core_domain"/>
</dbReference>
<keyword evidence="6" id="KW-0460">Magnesium</keyword>
<feature type="compositionally biased region" description="Basic residues" evidence="11">
    <location>
        <begin position="842"/>
        <end position="852"/>
    </location>
</feature>
<dbReference type="HAMAP" id="MF_00952">
    <property type="entry name" value="Topoisom_1_prok"/>
    <property type="match status" value="1"/>
</dbReference>
<dbReference type="OrthoDB" id="9804262at2"/>
<dbReference type="InterPro" id="IPR028612">
    <property type="entry name" value="Topoisom_1_IA"/>
</dbReference>
<dbReference type="GO" id="GO:0008270">
    <property type="term" value="F:zinc ion binding"/>
    <property type="evidence" value="ECO:0007669"/>
    <property type="project" value="UniProtKB-KW"/>
</dbReference>
<keyword evidence="8 10" id="KW-0238">DNA-binding</keyword>
<feature type="region of interest" description="Disordered" evidence="11">
    <location>
        <begin position="838"/>
        <end position="897"/>
    </location>
</feature>
<dbReference type="Pfam" id="PF01751">
    <property type="entry name" value="Toprim"/>
    <property type="match status" value="1"/>
</dbReference>
<comment type="function">
    <text evidence="10">Releases the supercoiling and torsional tension of DNA, which is introduced during the DNA replication and transcription, by transiently cleaving and rejoining one strand of the DNA duplex. Introduces a single-strand break via transesterification at a target site in duplex DNA. The scissile phosphodiester is attacked by the catalytic tyrosine of the enzyme, resulting in the formation of a DNA-(5'-phosphotyrosyl)-enzyme intermediate and the expulsion of a 3'-OH DNA strand. The free DNA strand then undergoes passage around the unbroken strand, thus removing DNA supercoils. Finally, in the religation step, the DNA 3'-OH attacks the covalent intermediate to expel the active-site tyrosine and restore the DNA phosphodiester backbone.</text>
</comment>
<dbReference type="Proteomes" id="UP000190092">
    <property type="component" value="Unassembled WGS sequence"/>
</dbReference>
<proteinExistence type="inferred from homology"/>
<dbReference type="GO" id="GO:0003917">
    <property type="term" value="F:DNA topoisomerase type I (single strand cut, ATP-independent) activity"/>
    <property type="evidence" value="ECO:0007669"/>
    <property type="project" value="UniProtKB-UniRule"/>
</dbReference>
<organism evidence="14 15">
    <name type="scientific">Enhydrobacter aerosaccus</name>
    <dbReference type="NCBI Taxonomy" id="225324"/>
    <lineage>
        <taxon>Bacteria</taxon>
        <taxon>Pseudomonadati</taxon>
        <taxon>Pseudomonadota</taxon>
        <taxon>Alphaproteobacteria</taxon>
        <taxon>Hyphomicrobiales</taxon>
        <taxon>Enhydrobacter</taxon>
    </lineage>
</organism>
<dbReference type="AlphaFoldDB" id="A0A1T4KMH9"/>
<evidence type="ECO:0000256" key="1">
    <source>
        <dbReference type="ARBA" id="ARBA00000213"/>
    </source>
</evidence>
<dbReference type="Gene3D" id="3.30.65.10">
    <property type="entry name" value="Bacterial Topoisomerase I, domain 1"/>
    <property type="match status" value="1"/>
</dbReference>
<evidence type="ECO:0000259" key="13">
    <source>
        <dbReference type="PROSITE" id="PS52039"/>
    </source>
</evidence>
<gene>
    <name evidence="10" type="primary">topA</name>
    <name evidence="14" type="ORF">SAMN02745126_01049</name>
</gene>
<evidence type="ECO:0000256" key="11">
    <source>
        <dbReference type="SAM" id="MobiDB-lite"/>
    </source>
</evidence>
<dbReference type="InterPro" id="IPR003602">
    <property type="entry name" value="Topo_IA_DNA-bd_dom"/>
</dbReference>
<dbReference type="GO" id="GO:0006265">
    <property type="term" value="P:DNA topological change"/>
    <property type="evidence" value="ECO:0007669"/>
    <property type="project" value="UniProtKB-UniRule"/>
</dbReference>
<dbReference type="Pfam" id="PF01131">
    <property type="entry name" value="Topoisom_bac"/>
    <property type="match status" value="1"/>
</dbReference>
<reference evidence="15" key="1">
    <citation type="submission" date="2017-02" db="EMBL/GenBank/DDBJ databases">
        <authorList>
            <person name="Varghese N."/>
            <person name="Submissions S."/>
        </authorList>
    </citation>
    <scope>NUCLEOTIDE SEQUENCE [LARGE SCALE GENOMIC DNA]</scope>
    <source>
        <strain evidence="15">ATCC 27094</strain>
    </source>
</reference>
<feature type="site" description="Interaction with DNA" evidence="10">
    <location>
        <position position="141"/>
    </location>
</feature>
<dbReference type="NCBIfam" id="TIGR01051">
    <property type="entry name" value="topA_bact"/>
    <property type="match status" value="1"/>
</dbReference>
<name>A0A1T4KMH9_9HYPH</name>
<dbReference type="CDD" id="cd00186">
    <property type="entry name" value="TOP1Ac"/>
    <property type="match status" value="1"/>
</dbReference>
<dbReference type="SMART" id="SM00437">
    <property type="entry name" value="TOP1Ac"/>
    <property type="match status" value="1"/>
</dbReference>
<dbReference type="InterPro" id="IPR005733">
    <property type="entry name" value="TopoI_bac-type"/>
</dbReference>
<feature type="domain" description="Toprim" evidence="12">
    <location>
        <begin position="1"/>
        <end position="115"/>
    </location>
</feature>
<dbReference type="SUPFAM" id="SSF57783">
    <property type="entry name" value="Zinc beta-ribbon"/>
    <property type="match status" value="1"/>
</dbReference>
<dbReference type="Pfam" id="PF01396">
    <property type="entry name" value="Zn_ribbon_Top1"/>
    <property type="match status" value="1"/>
</dbReference>
<sequence length="897" mass="99130">MDVLVVESPAKAKTIGKYLGPGYTVLASYGHVRDLPAKDGSVRPDEDFAMDWEVDGASQKRLDAIASAVSKGGRLYLATDPDREGEAISWHVLDVLARRKALQGVDVKRVTFNAITKQSVLDAVAHPRDLDQPLIDAYLARRALDYLVGFTLSPVLWRKLPGSRSAGRVQSVALRLICEREAEIEVFKSREYWTVDAVFGTTKKQTLRARLTHLDGRKLDKFDLDTAERAEAAKREIERRAFSVSSVERRQVRRNPPPPFITSTLQQEASRKLGLGAATAMRIAQKLYEGVDIGGETVGLITYMRTDGVQLAPEAIGQTRRLIEDRYGPSYVPEKPRVYTSKAKNAQEAHEAIRPTDLFRTPQDVAAYLDRDQLGLYELIWKRTVASQMESAVLDQVTIDIASGDKNVILRATGSVVRFNGFLTLYDEGRDENPEDEESGAILPDVAESEPLDRREVIPEQHFTEPPPRYSEASLVKKLEELGIGRPSTYASIIEVLQRRNYVRLDRKRFVPEDRGRIVTAFLQTYFPRYVEYNFTAHLEEELDEISDGKIDWRQVLRDFWREFSSAVGETKDLRVSEVLDKLDEELGPHFFPANDNGGKSPRECPSCGNGRLGLKLGKFGAFIGCSNYPECRFTRKLGIVDAEADAASGANLDKPKVLGIDPATGKEVTLRNGPYGLYVQLGEPEGKEKPKRQSLLRGMTPDEVTLEKALALLSLPRELGPHPEDGQPILAGVGRFGPYVKHGSKYKSIPADESVLDIGMNRAVALLAEAKQARGRAAAKPLRVIGEHPGDQQPIELYEGRYGPYVKHGGVNATIPRDIKPDDLTVEQAVSLLAERAAKGGAKKPKGRARKAAPVAANDAGETSPPKKTAPKKKKAAPKRKAKAKADIPPRTGTDG</sequence>
<dbReference type="Gene3D" id="1.10.290.10">
    <property type="entry name" value="Topoisomerase I, domain 4"/>
    <property type="match status" value="1"/>
</dbReference>
<dbReference type="InterPro" id="IPR003601">
    <property type="entry name" value="Topo_IA_2"/>
</dbReference>
<feature type="site" description="Interaction with DNA" evidence="10">
    <location>
        <position position="31"/>
    </location>
</feature>